<reference evidence="1" key="2">
    <citation type="journal article" date="2015" name="Data Brief">
        <title>Shoot transcriptome of the giant reed, Arundo donax.</title>
        <authorList>
            <person name="Barrero R.A."/>
            <person name="Guerrero F.D."/>
            <person name="Moolhuijzen P."/>
            <person name="Goolsby J.A."/>
            <person name="Tidwell J."/>
            <person name="Bellgard S.E."/>
            <person name="Bellgard M.I."/>
        </authorList>
    </citation>
    <scope>NUCLEOTIDE SEQUENCE</scope>
    <source>
        <tissue evidence="1">Shoot tissue taken approximately 20 cm above the soil surface</tissue>
    </source>
</reference>
<name>A0A0A9GRV2_ARUDO</name>
<dbReference type="AlphaFoldDB" id="A0A0A9GRV2"/>
<proteinExistence type="predicted"/>
<organism evidence="1">
    <name type="scientific">Arundo donax</name>
    <name type="common">Giant reed</name>
    <name type="synonym">Donax arundinaceus</name>
    <dbReference type="NCBI Taxonomy" id="35708"/>
    <lineage>
        <taxon>Eukaryota</taxon>
        <taxon>Viridiplantae</taxon>
        <taxon>Streptophyta</taxon>
        <taxon>Embryophyta</taxon>
        <taxon>Tracheophyta</taxon>
        <taxon>Spermatophyta</taxon>
        <taxon>Magnoliopsida</taxon>
        <taxon>Liliopsida</taxon>
        <taxon>Poales</taxon>
        <taxon>Poaceae</taxon>
        <taxon>PACMAD clade</taxon>
        <taxon>Arundinoideae</taxon>
        <taxon>Arundineae</taxon>
        <taxon>Arundo</taxon>
    </lineage>
</organism>
<reference evidence="1" key="1">
    <citation type="submission" date="2014-09" db="EMBL/GenBank/DDBJ databases">
        <authorList>
            <person name="Magalhaes I.L.F."/>
            <person name="Oliveira U."/>
            <person name="Santos F.R."/>
            <person name="Vidigal T.H.D.A."/>
            <person name="Brescovit A.D."/>
            <person name="Santos A.J."/>
        </authorList>
    </citation>
    <scope>NUCLEOTIDE SEQUENCE</scope>
    <source>
        <tissue evidence="1">Shoot tissue taken approximately 20 cm above the soil surface</tissue>
    </source>
</reference>
<dbReference type="EMBL" id="GBRH01169996">
    <property type="protein sequence ID" value="JAE27900.1"/>
    <property type="molecule type" value="Transcribed_RNA"/>
</dbReference>
<evidence type="ECO:0000313" key="1">
    <source>
        <dbReference type="EMBL" id="JAE27900.1"/>
    </source>
</evidence>
<accession>A0A0A9GRV2</accession>
<protein>
    <submittedName>
        <fullName evidence="1">Uncharacterized protein</fullName>
    </submittedName>
</protein>
<sequence>MIVCLATSPSVFGRMLYDLLTGFLRKC</sequence>